<evidence type="ECO:0000313" key="1">
    <source>
        <dbReference type="EMBL" id="CUV03028.1"/>
    </source>
</evidence>
<reference evidence="1" key="1">
    <citation type="submission" date="2015-10" db="EMBL/GenBank/DDBJ databases">
        <authorList>
            <person name="Gilbert D.G."/>
        </authorList>
    </citation>
    <scope>NUCLEOTIDE SEQUENCE</scope>
</reference>
<gene>
    <name evidence="1" type="ORF">MGWOODY_Clf962</name>
</gene>
<proteinExistence type="predicted"/>
<dbReference type="EMBL" id="FAXA01000346">
    <property type="protein sequence ID" value="CUV03028.1"/>
    <property type="molecule type" value="Genomic_DNA"/>
</dbReference>
<dbReference type="AlphaFoldDB" id="A0A160VAM7"/>
<organism evidence="1">
    <name type="scientific">hydrothermal vent metagenome</name>
    <dbReference type="NCBI Taxonomy" id="652676"/>
    <lineage>
        <taxon>unclassified sequences</taxon>
        <taxon>metagenomes</taxon>
        <taxon>ecological metagenomes</taxon>
    </lineage>
</organism>
<accession>A0A160VAM7</accession>
<sequence length="47" mass="5380">MAFSWNYSGVALGYDTLNFEPGLSNLDGFGLMYWEEYFHGGERRAIP</sequence>
<protein>
    <submittedName>
        <fullName evidence="1">Uncharacterized protein</fullName>
    </submittedName>
</protein>
<name>A0A160VAM7_9ZZZZ</name>